<dbReference type="EMBL" id="QTTT01000001">
    <property type="protein sequence ID" value="REE97856.1"/>
    <property type="molecule type" value="Genomic_DNA"/>
</dbReference>
<evidence type="ECO:0000313" key="4">
    <source>
        <dbReference type="Proteomes" id="UP000256661"/>
    </source>
</evidence>
<reference evidence="3 4" key="1">
    <citation type="submission" date="2018-08" db="EMBL/GenBank/DDBJ databases">
        <title>Sequencing the genomes of 1000 actinobacteria strains.</title>
        <authorList>
            <person name="Klenk H.-P."/>
        </authorList>
    </citation>
    <scope>NUCLEOTIDE SEQUENCE [LARGE SCALE GENOMIC DNA]</scope>
    <source>
        <strain evidence="3 4">DSM 43927</strain>
    </source>
</reference>
<proteinExistence type="inferred from homology"/>
<dbReference type="Gene3D" id="3.30.70.1060">
    <property type="entry name" value="Dimeric alpha+beta barrel"/>
    <property type="match status" value="1"/>
</dbReference>
<dbReference type="InterPro" id="IPR005545">
    <property type="entry name" value="YCII"/>
</dbReference>
<evidence type="ECO:0000259" key="2">
    <source>
        <dbReference type="Pfam" id="PF03795"/>
    </source>
</evidence>
<dbReference type="Proteomes" id="UP000256661">
    <property type="component" value="Unassembled WGS sequence"/>
</dbReference>
<comment type="similarity">
    <text evidence="1">Belongs to the YciI family.</text>
</comment>
<dbReference type="PANTHER" id="PTHR35174:SF3">
    <property type="entry name" value="BLL7171 PROTEIN"/>
    <property type="match status" value="1"/>
</dbReference>
<dbReference type="InterPro" id="IPR011008">
    <property type="entry name" value="Dimeric_a/b-barrel"/>
</dbReference>
<dbReference type="AlphaFoldDB" id="A0A3D9SPF6"/>
<accession>A0A3D9SPF6</accession>
<dbReference type="Pfam" id="PF03795">
    <property type="entry name" value="YCII"/>
    <property type="match status" value="1"/>
</dbReference>
<evidence type="ECO:0000256" key="1">
    <source>
        <dbReference type="ARBA" id="ARBA00007689"/>
    </source>
</evidence>
<gene>
    <name evidence="3" type="ORF">DFJ69_3331</name>
</gene>
<dbReference type="PANTHER" id="PTHR35174">
    <property type="entry name" value="BLL7171 PROTEIN-RELATED"/>
    <property type="match status" value="1"/>
</dbReference>
<comment type="caution">
    <text evidence="3">The sequence shown here is derived from an EMBL/GenBank/DDBJ whole genome shotgun (WGS) entry which is preliminary data.</text>
</comment>
<dbReference type="SUPFAM" id="SSF54909">
    <property type="entry name" value="Dimeric alpha+beta barrel"/>
    <property type="match status" value="1"/>
</dbReference>
<dbReference type="OrthoDB" id="668782at2"/>
<name>A0A3D9SPF6_9ACTN</name>
<sequence length="111" mass="11996">MRYLLLIGADEEQAEQAMAEGRFAGFSAWLDDLERRGVLRAHEGLRPSPSARTVRVRGDAVVVTDGPFIEGREQIGGFALVECRDLDEAIEIAAGHPAAAIGRVEIRPVVG</sequence>
<dbReference type="RefSeq" id="WP_116023344.1">
    <property type="nucleotide sequence ID" value="NZ_QTTT01000001.1"/>
</dbReference>
<feature type="domain" description="YCII-related" evidence="2">
    <location>
        <begin position="1"/>
        <end position="110"/>
    </location>
</feature>
<keyword evidence="4" id="KW-1185">Reference proteome</keyword>
<protein>
    <recommendedName>
        <fullName evidence="2">YCII-related domain-containing protein</fullName>
    </recommendedName>
</protein>
<organism evidence="3 4">
    <name type="scientific">Thermomonospora umbrina</name>
    <dbReference type="NCBI Taxonomy" id="111806"/>
    <lineage>
        <taxon>Bacteria</taxon>
        <taxon>Bacillati</taxon>
        <taxon>Actinomycetota</taxon>
        <taxon>Actinomycetes</taxon>
        <taxon>Streptosporangiales</taxon>
        <taxon>Thermomonosporaceae</taxon>
        <taxon>Thermomonospora</taxon>
    </lineage>
</organism>
<evidence type="ECO:0000313" key="3">
    <source>
        <dbReference type="EMBL" id="REE97856.1"/>
    </source>
</evidence>